<evidence type="ECO:0000256" key="8">
    <source>
        <dbReference type="ARBA" id="ARBA00023268"/>
    </source>
</evidence>
<keyword evidence="9" id="KW-0368">Histidine biosynthesis</keyword>
<evidence type="ECO:0000256" key="7">
    <source>
        <dbReference type="ARBA" id="ARBA00023167"/>
    </source>
</evidence>
<feature type="binding site" evidence="9">
    <location>
        <position position="225"/>
    </location>
    <ligand>
        <name>NADP(+)</name>
        <dbReference type="ChEBI" id="CHEBI:58349"/>
    </ligand>
</feature>
<comment type="similarity">
    <text evidence="9">Belongs to the tetrahydrofolate dehydrogenase/cyclohydrolase family.</text>
</comment>
<dbReference type="GO" id="GO:0006164">
    <property type="term" value="P:purine nucleotide biosynthetic process"/>
    <property type="evidence" value="ECO:0007669"/>
    <property type="project" value="UniProtKB-KW"/>
</dbReference>
<dbReference type="PANTHER" id="PTHR48099">
    <property type="entry name" value="C-1-TETRAHYDROFOLATE SYNTHASE, CYTOPLASMIC-RELATED"/>
    <property type="match status" value="1"/>
</dbReference>
<dbReference type="InterPro" id="IPR020867">
    <property type="entry name" value="THF_DH/CycHdrlase_CS"/>
</dbReference>
<sequence>MIVDGKAIAQKIKSALKEEISRSKRKIRLAVLKVGDDPVTAKYLEVKKKFAEAIGVDVRIYEVPVDISNNKLRERLSEIVHIEENDGVIVQLPMPAGINMQYILDAITLEKDPDMLSSKSWGKFSTGKSKIFPPVVGAIKTIFDENKTELKGKNAVVVGAGRLVGKPVAAWLIGEGTTVSVIDENTKNPEDYTKKADIIISGVGKPRLIKADMVRDGVVAIDCGTSESSGTVSGDIDLDVSKKASTFAPVPGGVGPITIAMLFRNLIELSK</sequence>
<keyword evidence="6 9" id="KW-0560">Oxidoreductase</keyword>
<comment type="caution">
    <text evidence="9">Lacks conserved residue(s) required for the propagation of feature annotation.</text>
</comment>
<dbReference type="InterPro" id="IPR036291">
    <property type="entry name" value="NAD(P)-bd_dom_sf"/>
</dbReference>
<name>A0A0H4TCB6_9BACT</name>
<dbReference type="InterPro" id="IPR046346">
    <property type="entry name" value="Aminoacid_DH-like_N_sf"/>
</dbReference>
<proteinExistence type="inferred from homology"/>
<comment type="subunit">
    <text evidence="9">Homodimer.</text>
</comment>
<dbReference type="GO" id="GO:0004477">
    <property type="term" value="F:methenyltetrahydrofolate cyclohydrolase activity"/>
    <property type="evidence" value="ECO:0007669"/>
    <property type="project" value="UniProtKB-UniRule"/>
</dbReference>
<dbReference type="AlphaFoldDB" id="A0A0H4TCB6"/>
<keyword evidence="4 9" id="KW-0378">Hydrolase</keyword>
<gene>
    <name evidence="9 12" type="primary">folD</name>
</gene>
<dbReference type="Gene3D" id="3.40.50.10860">
    <property type="entry name" value="Leucine Dehydrogenase, chain A, domain 1"/>
    <property type="match status" value="1"/>
</dbReference>
<protein>
    <recommendedName>
        <fullName evidence="9">Bifunctional protein FolD</fullName>
    </recommendedName>
    <domain>
        <recommendedName>
            <fullName evidence="9">Methylenetetrahydrofolate dehydrogenase</fullName>
            <ecNumber evidence="9">1.5.1.5</ecNumber>
        </recommendedName>
    </domain>
    <domain>
        <recommendedName>
            <fullName evidence="9">Methenyltetrahydrofolate cyclohydrolase</fullName>
            <ecNumber evidence="9">3.5.4.9</ecNumber>
        </recommendedName>
    </domain>
</protein>
<dbReference type="Pfam" id="PF02882">
    <property type="entry name" value="THF_DHG_CYH_C"/>
    <property type="match status" value="1"/>
</dbReference>
<evidence type="ECO:0000256" key="3">
    <source>
        <dbReference type="ARBA" id="ARBA00022755"/>
    </source>
</evidence>
<evidence type="ECO:0000313" key="12">
    <source>
        <dbReference type="EMBL" id="AKQ05651.1"/>
    </source>
</evidence>
<organism evidence="12">
    <name type="scientific">uncultured Parcubacteria bacterium Rifle_16ft_4_minimus_23641</name>
    <dbReference type="NCBI Taxonomy" id="1665135"/>
    <lineage>
        <taxon>Bacteria</taxon>
        <taxon>Candidatus Parcubacteria</taxon>
        <taxon>environmental samples</taxon>
    </lineage>
</organism>
<evidence type="ECO:0000256" key="4">
    <source>
        <dbReference type="ARBA" id="ARBA00022801"/>
    </source>
</evidence>
<dbReference type="SUPFAM" id="SSF53223">
    <property type="entry name" value="Aminoacid dehydrogenase-like, N-terminal domain"/>
    <property type="match status" value="1"/>
</dbReference>
<keyword evidence="8 9" id="KW-0511">Multifunctional enzyme</keyword>
<dbReference type="PRINTS" id="PR00085">
    <property type="entry name" value="THFDHDRGNASE"/>
</dbReference>
<comment type="pathway">
    <text evidence="1 9">One-carbon metabolism; tetrahydrofolate interconversion.</text>
</comment>
<evidence type="ECO:0000256" key="2">
    <source>
        <dbReference type="ARBA" id="ARBA00022563"/>
    </source>
</evidence>
<keyword evidence="9" id="KW-0028">Amino-acid biosynthesis</keyword>
<dbReference type="EC" id="3.5.4.9" evidence="9"/>
<dbReference type="Pfam" id="PF00763">
    <property type="entry name" value="THF_DHG_CYH"/>
    <property type="match status" value="1"/>
</dbReference>
<dbReference type="PANTHER" id="PTHR48099:SF5">
    <property type="entry name" value="C-1-TETRAHYDROFOLATE SYNTHASE, CYTOPLASMIC"/>
    <property type="match status" value="1"/>
</dbReference>
<keyword evidence="7 9" id="KW-0486">Methionine biosynthesis</keyword>
<dbReference type="GO" id="GO:0009086">
    <property type="term" value="P:methionine biosynthetic process"/>
    <property type="evidence" value="ECO:0007669"/>
    <property type="project" value="UniProtKB-KW"/>
</dbReference>
<evidence type="ECO:0000256" key="9">
    <source>
        <dbReference type="HAMAP-Rule" id="MF_01576"/>
    </source>
</evidence>
<dbReference type="EC" id="1.5.1.5" evidence="9"/>
<evidence type="ECO:0000259" key="11">
    <source>
        <dbReference type="Pfam" id="PF02882"/>
    </source>
</evidence>
<evidence type="ECO:0000256" key="1">
    <source>
        <dbReference type="ARBA" id="ARBA00004777"/>
    </source>
</evidence>
<evidence type="ECO:0000256" key="6">
    <source>
        <dbReference type="ARBA" id="ARBA00023002"/>
    </source>
</evidence>
<keyword evidence="5 9" id="KW-0521">NADP</keyword>
<comment type="catalytic activity">
    <reaction evidence="9">
        <text>(6R)-5,10-methenyltetrahydrofolate + H2O = (6R)-10-formyltetrahydrofolate + H(+)</text>
        <dbReference type="Rhea" id="RHEA:23700"/>
        <dbReference type="ChEBI" id="CHEBI:15377"/>
        <dbReference type="ChEBI" id="CHEBI:15378"/>
        <dbReference type="ChEBI" id="CHEBI:57455"/>
        <dbReference type="ChEBI" id="CHEBI:195366"/>
        <dbReference type="EC" id="3.5.4.9"/>
    </reaction>
</comment>
<dbReference type="CDD" id="cd01080">
    <property type="entry name" value="NAD_bind_m-THF_DH_Cyclohyd"/>
    <property type="match status" value="1"/>
</dbReference>
<dbReference type="InterPro" id="IPR020631">
    <property type="entry name" value="THF_DH/CycHdrlase_NAD-bd_dom"/>
</dbReference>
<evidence type="ECO:0000256" key="5">
    <source>
        <dbReference type="ARBA" id="ARBA00022857"/>
    </source>
</evidence>
<dbReference type="EMBL" id="KT007084">
    <property type="protein sequence ID" value="AKQ05651.1"/>
    <property type="molecule type" value="Genomic_DNA"/>
</dbReference>
<feature type="binding site" evidence="9">
    <location>
        <begin position="159"/>
        <end position="161"/>
    </location>
    <ligand>
        <name>NADP(+)</name>
        <dbReference type="ChEBI" id="CHEBI:58349"/>
    </ligand>
</feature>
<keyword evidence="3 9" id="KW-0658">Purine biosynthesis</keyword>
<dbReference type="HAMAP" id="MF_01576">
    <property type="entry name" value="THF_DHG_CYH"/>
    <property type="match status" value="1"/>
</dbReference>
<dbReference type="Gene3D" id="3.40.50.720">
    <property type="entry name" value="NAD(P)-binding Rossmann-like Domain"/>
    <property type="match status" value="1"/>
</dbReference>
<dbReference type="PROSITE" id="PS00767">
    <property type="entry name" value="THF_DHG_CYH_2"/>
    <property type="match status" value="1"/>
</dbReference>
<dbReference type="GO" id="GO:0005829">
    <property type="term" value="C:cytosol"/>
    <property type="evidence" value="ECO:0007669"/>
    <property type="project" value="TreeGrafter"/>
</dbReference>
<reference evidence="12" key="1">
    <citation type="journal article" date="2015" name="ISME J.">
        <title>Aquifer environment selects for microbial species cohorts in sediment and groundwater.</title>
        <authorList>
            <person name="Hug L.A."/>
            <person name="Thomas B.C."/>
            <person name="Brown C.T."/>
            <person name="Frischkorn K.R."/>
            <person name="Williams K.H."/>
            <person name="Tringe S.G."/>
            <person name="Banfield J.F."/>
        </authorList>
    </citation>
    <scope>NUCLEOTIDE SEQUENCE</scope>
</reference>
<dbReference type="InterPro" id="IPR000672">
    <property type="entry name" value="THF_DH/CycHdrlase"/>
</dbReference>
<accession>A0A0H4TCB6</accession>
<dbReference type="GO" id="GO:0004488">
    <property type="term" value="F:methylenetetrahydrofolate dehydrogenase (NADP+) activity"/>
    <property type="evidence" value="ECO:0007669"/>
    <property type="project" value="UniProtKB-UniRule"/>
</dbReference>
<dbReference type="InterPro" id="IPR020630">
    <property type="entry name" value="THF_DH/CycHdrlase_cat_dom"/>
</dbReference>
<dbReference type="GO" id="GO:0000105">
    <property type="term" value="P:L-histidine biosynthetic process"/>
    <property type="evidence" value="ECO:0007669"/>
    <property type="project" value="UniProtKB-KW"/>
</dbReference>
<comment type="function">
    <text evidence="9">Catalyzes the oxidation of 5,10-methylenetetrahydrofolate to 5,10-methenyltetrahydrofolate and then the hydrolysis of 5,10-methenyltetrahydrofolate to 10-formyltetrahydrofolate.</text>
</comment>
<feature type="domain" description="Tetrahydrofolate dehydrogenase/cyclohydrolase NAD(P)-binding" evidence="11">
    <location>
        <begin position="138"/>
        <end position="269"/>
    </location>
</feature>
<evidence type="ECO:0000259" key="10">
    <source>
        <dbReference type="Pfam" id="PF00763"/>
    </source>
</evidence>
<comment type="catalytic activity">
    <reaction evidence="9">
        <text>(6R)-5,10-methylene-5,6,7,8-tetrahydrofolate + NADP(+) = (6R)-5,10-methenyltetrahydrofolate + NADPH</text>
        <dbReference type="Rhea" id="RHEA:22812"/>
        <dbReference type="ChEBI" id="CHEBI:15636"/>
        <dbReference type="ChEBI" id="CHEBI:57455"/>
        <dbReference type="ChEBI" id="CHEBI:57783"/>
        <dbReference type="ChEBI" id="CHEBI:58349"/>
        <dbReference type="EC" id="1.5.1.5"/>
    </reaction>
</comment>
<dbReference type="GO" id="GO:0035999">
    <property type="term" value="P:tetrahydrofolate interconversion"/>
    <property type="evidence" value="ECO:0007669"/>
    <property type="project" value="UniProtKB-UniRule"/>
</dbReference>
<feature type="domain" description="Tetrahydrofolate dehydrogenase/cyclohydrolase catalytic" evidence="10">
    <location>
        <begin position="3"/>
        <end position="114"/>
    </location>
</feature>
<dbReference type="SUPFAM" id="SSF51735">
    <property type="entry name" value="NAD(P)-binding Rossmann-fold domains"/>
    <property type="match status" value="1"/>
</dbReference>
<keyword evidence="2 9" id="KW-0554">One-carbon metabolism</keyword>
<dbReference type="UniPathway" id="UPA00193"/>